<dbReference type="AlphaFoldDB" id="A0A1I6GRZ1"/>
<accession>A0A1I6GRZ1</accession>
<gene>
    <name evidence="1" type="ORF">SAMN04488070_1146</name>
</gene>
<keyword evidence="2" id="KW-1185">Reference proteome</keyword>
<proteinExistence type="predicted"/>
<organism evidence="1 2">
    <name type="scientific">Pseudidiomarina maritima</name>
    <dbReference type="NCBI Taxonomy" id="519453"/>
    <lineage>
        <taxon>Bacteria</taxon>
        <taxon>Pseudomonadati</taxon>
        <taxon>Pseudomonadota</taxon>
        <taxon>Gammaproteobacteria</taxon>
        <taxon>Alteromonadales</taxon>
        <taxon>Idiomarinaceae</taxon>
        <taxon>Pseudidiomarina</taxon>
    </lineage>
</organism>
<dbReference type="RefSeq" id="WP_092856191.1">
    <property type="nucleotide sequence ID" value="NZ_FOYU01000001.1"/>
</dbReference>
<evidence type="ECO:0008006" key="3">
    <source>
        <dbReference type="Google" id="ProtNLM"/>
    </source>
</evidence>
<dbReference type="InterPro" id="IPR010866">
    <property type="entry name" value="A-2_8-polyST"/>
</dbReference>
<dbReference type="Pfam" id="PF07388">
    <property type="entry name" value="A-2_8-polyST"/>
    <property type="match status" value="1"/>
</dbReference>
<name>A0A1I6GRZ1_9GAMM</name>
<dbReference type="Proteomes" id="UP000199424">
    <property type="component" value="Unassembled WGS sequence"/>
</dbReference>
<reference evidence="2" key="1">
    <citation type="submission" date="2016-10" db="EMBL/GenBank/DDBJ databases">
        <authorList>
            <person name="Varghese N."/>
            <person name="Submissions S."/>
        </authorList>
    </citation>
    <scope>NUCLEOTIDE SEQUENCE [LARGE SCALE GENOMIC DNA]</scope>
    <source>
        <strain evidence="2">CGMCC 1.7285</strain>
    </source>
</reference>
<evidence type="ECO:0000313" key="2">
    <source>
        <dbReference type="Proteomes" id="UP000199424"/>
    </source>
</evidence>
<sequence length="323" mass="37292">MTKFIAVAPKIASSYQLLSLLSYVRANHNEIKATYVFLDPYWHANQIPSRYTNYCEKYNVIFVKTAGALPNSKAIKEAGCKLLRFYVNNVSLKSVLLRRQDRVVLIADGLGTYVNCASKINAVTRERGKPTLNEKRKIFNYMLMSNVAERFSSVHSYMIFDKASLKLDKSFVEQFKISMTELRCSKDDELVNHLIFISQPLVKLGVLTEERYLELLKHLEQRAREKRLAFLVKPHPAEDVDWYFANNFSALDFDGVIEEFGVNNPRNEFISFLSSALLTLPYLTESTVYRLPLPEFERNIVLSSAQRELLSRVQPLYLKSFND</sequence>
<dbReference type="EMBL" id="FOYU01000001">
    <property type="protein sequence ID" value="SFR45005.1"/>
    <property type="molecule type" value="Genomic_DNA"/>
</dbReference>
<protein>
    <recommendedName>
        <fullName evidence="3">Glycosyltransferase family 52</fullName>
    </recommendedName>
</protein>
<evidence type="ECO:0000313" key="1">
    <source>
        <dbReference type="EMBL" id="SFR45005.1"/>
    </source>
</evidence>